<comment type="caution">
    <text evidence="2">The sequence shown here is derived from an EMBL/GenBank/DDBJ whole genome shotgun (WGS) entry which is preliminary data.</text>
</comment>
<dbReference type="AlphaFoldDB" id="A0A5C6F8C9"/>
<reference evidence="2 3" key="1">
    <citation type="submission" date="2019-02" db="EMBL/GenBank/DDBJ databases">
        <title>Deep-cultivation of Planctomycetes and their phenomic and genomic characterization uncovers novel biology.</title>
        <authorList>
            <person name="Wiegand S."/>
            <person name="Jogler M."/>
            <person name="Boedeker C."/>
            <person name="Pinto D."/>
            <person name="Vollmers J."/>
            <person name="Rivas-Marin E."/>
            <person name="Kohn T."/>
            <person name="Peeters S.H."/>
            <person name="Heuer A."/>
            <person name="Rast P."/>
            <person name="Oberbeckmann S."/>
            <person name="Bunk B."/>
            <person name="Jeske O."/>
            <person name="Meyerdierks A."/>
            <person name="Storesund J.E."/>
            <person name="Kallscheuer N."/>
            <person name="Luecker S."/>
            <person name="Lage O.M."/>
            <person name="Pohl T."/>
            <person name="Merkel B.J."/>
            <person name="Hornburger P."/>
            <person name="Mueller R.-W."/>
            <person name="Bruemmer F."/>
            <person name="Labrenz M."/>
            <person name="Spormann A.M."/>
            <person name="Op Den Camp H."/>
            <person name="Overmann J."/>
            <person name="Amann R."/>
            <person name="Jetten M.S.M."/>
            <person name="Mascher T."/>
            <person name="Medema M.H."/>
            <person name="Devos D.P."/>
            <person name="Kaster A.-K."/>
            <person name="Ovreas L."/>
            <person name="Rohde M."/>
            <person name="Galperin M.Y."/>
            <person name="Jogler C."/>
        </authorList>
    </citation>
    <scope>NUCLEOTIDE SEQUENCE [LARGE SCALE GENOMIC DNA]</scope>
    <source>
        <strain evidence="2 3">Poly59</strain>
    </source>
</reference>
<accession>A0A5C6F8C9</accession>
<name>A0A5C6F8C9_9BACT</name>
<dbReference type="RefSeq" id="WP_146532119.1">
    <property type="nucleotide sequence ID" value="NZ_SJPX01000001.1"/>
</dbReference>
<evidence type="ECO:0008006" key="4">
    <source>
        <dbReference type="Google" id="ProtNLM"/>
    </source>
</evidence>
<dbReference type="PANTHER" id="PTHR33371">
    <property type="entry name" value="INTERMEMBRANE PHOSPHOLIPID TRANSPORT SYSTEM BINDING PROTEIN MLAD-RELATED"/>
    <property type="match status" value="1"/>
</dbReference>
<dbReference type="Proteomes" id="UP000317977">
    <property type="component" value="Unassembled WGS sequence"/>
</dbReference>
<evidence type="ECO:0000313" key="3">
    <source>
        <dbReference type="Proteomes" id="UP000317977"/>
    </source>
</evidence>
<evidence type="ECO:0000256" key="1">
    <source>
        <dbReference type="SAM" id="MobiDB-lite"/>
    </source>
</evidence>
<dbReference type="EMBL" id="SJPX01000001">
    <property type="protein sequence ID" value="TWU57182.1"/>
    <property type="molecule type" value="Genomic_DNA"/>
</dbReference>
<dbReference type="InterPro" id="IPR052336">
    <property type="entry name" value="MlaD_Phospholipid_Transporter"/>
</dbReference>
<keyword evidence="3" id="KW-1185">Reference proteome</keyword>
<feature type="region of interest" description="Disordered" evidence="1">
    <location>
        <begin position="348"/>
        <end position="368"/>
    </location>
</feature>
<protein>
    <recommendedName>
        <fullName evidence="4">Mce/MlaD domain-containing protein</fullName>
    </recommendedName>
</protein>
<dbReference type="PANTHER" id="PTHR33371:SF4">
    <property type="entry name" value="INTERMEMBRANE PHOSPHOLIPID TRANSPORT SYSTEM BINDING PROTEIN MLAD"/>
    <property type="match status" value="1"/>
</dbReference>
<proteinExistence type="predicted"/>
<gene>
    <name evidence="2" type="ORF">Poly59_00880</name>
</gene>
<organism evidence="2 3">
    <name type="scientific">Rubripirellula reticaptiva</name>
    <dbReference type="NCBI Taxonomy" id="2528013"/>
    <lineage>
        <taxon>Bacteria</taxon>
        <taxon>Pseudomonadati</taxon>
        <taxon>Planctomycetota</taxon>
        <taxon>Planctomycetia</taxon>
        <taxon>Pirellulales</taxon>
        <taxon>Pirellulaceae</taxon>
        <taxon>Rubripirellula</taxon>
    </lineage>
</organism>
<sequence>MNQPFRLRYTNQIVGAFLLVLLLFLILLALLLLRASDYFAEKKSYWFEIGQEEVQDLHPGIEVVILGQRAGQVSGIDYVNGSDRVRVNLEIDANRGDQIFDNSVIVPARKYGVGTPVLNIRRGSGPETSPVPLPDGSRIATFRSEDDRIERMAREVETVSDSVRLIQQRMMPTLDSIETTSDHLNESFDSSVNPSFDQARVASESFLKSNEQLRPEASETLRVIREATTELQSQVGVLTAKIEKLLDDDLKSTLADVRQSSDDISSAAKTANTTTVEVGDDVADTMATLKQAAEQVAQLAEETRAIVRIVRREADDLPGTTARVNDTVSETQDLVGEIRDHWLLRRSSNRASSSEQISPSTVRGGFAR</sequence>
<dbReference type="OrthoDB" id="266214at2"/>
<evidence type="ECO:0000313" key="2">
    <source>
        <dbReference type="EMBL" id="TWU57182.1"/>
    </source>
</evidence>